<feature type="active site" evidence="4">
    <location>
        <position position="166"/>
    </location>
</feature>
<dbReference type="Pfam" id="PF03446">
    <property type="entry name" value="NAD_binding_2"/>
    <property type="match status" value="1"/>
</dbReference>
<dbReference type="Pfam" id="PF14833">
    <property type="entry name" value="NAD_binding_11"/>
    <property type="match status" value="1"/>
</dbReference>
<dbReference type="InterPro" id="IPR029154">
    <property type="entry name" value="HIBADH-like_NADP-bd"/>
</dbReference>
<dbReference type="InterPro" id="IPR008927">
    <property type="entry name" value="6-PGluconate_DH-like_C_sf"/>
</dbReference>
<feature type="domain" description="6-phosphogluconate dehydrogenase NADP-binding" evidence="5">
    <location>
        <begin position="3"/>
        <end position="157"/>
    </location>
</feature>
<evidence type="ECO:0000256" key="4">
    <source>
        <dbReference type="PIRSR" id="PIRSR000103-1"/>
    </source>
</evidence>
<keyword evidence="3" id="KW-0520">NAD</keyword>
<dbReference type="Proteomes" id="UP000620133">
    <property type="component" value="Chromosome"/>
</dbReference>
<feature type="domain" description="3-hydroxyisobutyrate dehydrogenase-like NAD-binding" evidence="6">
    <location>
        <begin position="160"/>
        <end position="278"/>
    </location>
</feature>
<dbReference type="InterPro" id="IPR036291">
    <property type="entry name" value="NAD(P)-bd_dom_sf"/>
</dbReference>
<dbReference type="PANTHER" id="PTHR43060:SF15">
    <property type="entry name" value="3-HYDROXYISOBUTYRATE DEHYDROGENASE-LIKE 1, MITOCHONDRIAL-RELATED"/>
    <property type="match status" value="1"/>
</dbReference>
<evidence type="ECO:0000313" key="8">
    <source>
        <dbReference type="Proteomes" id="UP000620133"/>
    </source>
</evidence>
<evidence type="ECO:0000256" key="1">
    <source>
        <dbReference type="ARBA" id="ARBA00009080"/>
    </source>
</evidence>
<evidence type="ECO:0000256" key="3">
    <source>
        <dbReference type="ARBA" id="ARBA00023027"/>
    </source>
</evidence>
<dbReference type="InterPro" id="IPR006115">
    <property type="entry name" value="6PGDH_NADP-bd"/>
</dbReference>
<proteinExistence type="inferred from homology"/>
<accession>A0A7U9XUW7</accession>
<dbReference type="SUPFAM" id="SSF51735">
    <property type="entry name" value="NAD(P)-binding Rossmann-fold domains"/>
    <property type="match status" value="1"/>
</dbReference>
<dbReference type="RefSeq" id="WP_176238461.1">
    <property type="nucleotide sequence ID" value="NZ_AP024412.1"/>
</dbReference>
<keyword evidence="2" id="KW-0560">Oxidoreductase</keyword>
<evidence type="ECO:0000313" key="7">
    <source>
        <dbReference type="EMBL" id="BCR35615.1"/>
    </source>
</evidence>
<dbReference type="Gene3D" id="3.40.50.720">
    <property type="entry name" value="NAD(P)-binding Rossmann-like Domain"/>
    <property type="match status" value="1"/>
</dbReference>
<dbReference type="GO" id="GO:0050661">
    <property type="term" value="F:NADP binding"/>
    <property type="evidence" value="ECO:0007669"/>
    <property type="project" value="InterPro"/>
</dbReference>
<dbReference type="InterPro" id="IPR015815">
    <property type="entry name" value="HIBADH-related"/>
</dbReference>
<dbReference type="AlphaFoldDB" id="A0A7U9XUW7"/>
<comment type="similarity">
    <text evidence="1">Belongs to the HIBADH-related family.</text>
</comment>
<gene>
    <name evidence="7" type="primary">ywjF</name>
    <name evidence="7" type="ORF">MPAN_005080</name>
</gene>
<name>A0A7U9XUW7_9MOLU</name>
<dbReference type="KEGG" id="manr:MPAN_005080"/>
<dbReference type="PANTHER" id="PTHR43060">
    <property type="entry name" value="3-HYDROXYISOBUTYRATE DEHYDROGENASE-LIKE 1, MITOCHONDRIAL-RELATED"/>
    <property type="match status" value="1"/>
</dbReference>
<keyword evidence="8" id="KW-1185">Reference proteome</keyword>
<evidence type="ECO:0000259" key="5">
    <source>
        <dbReference type="Pfam" id="PF03446"/>
    </source>
</evidence>
<dbReference type="SUPFAM" id="SSF48179">
    <property type="entry name" value="6-phosphogluconate dehydrogenase C-terminal domain-like"/>
    <property type="match status" value="1"/>
</dbReference>
<dbReference type="GO" id="GO:0016491">
    <property type="term" value="F:oxidoreductase activity"/>
    <property type="evidence" value="ECO:0007669"/>
    <property type="project" value="UniProtKB-KW"/>
</dbReference>
<evidence type="ECO:0000259" key="6">
    <source>
        <dbReference type="Pfam" id="PF14833"/>
    </source>
</evidence>
<evidence type="ECO:0000256" key="2">
    <source>
        <dbReference type="ARBA" id="ARBA00023002"/>
    </source>
</evidence>
<dbReference type="Gene3D" id="1.10.1040.10">
    <property type="entry name" value="N-(1-d-carboxylethyl)-l-norvaline Dehydrogenase, domain 2"/>
    <property type="match status" value="1"/>
</dbReference>
<dbReference type="InterPro" id="IPR013328">
    <property type="entry name" value="6PGD_dom2"/>
</dbReference>
<dbReference type="GO" id="GO:0051287">
    <property type="term" value="F:NAD binding"/>
    <property type="evidence" value="ECO:0007669"/>
    <property type="project" value="InterPro"/>
</dbReference>
<reference evidence="7" key="1">
    <citation type="submission" date="2021-01" db="EMBL/GenBank/DDBJ databases">
        <title>Draft genome sequence of Acholeplasmataceae bacterium strain Mahy22.</title>
        <authorList>
            <person name="Watanabe M."/>
            <person name="Kojima H."/>
            <person name="Fukui M."/>
        </authorList>
    </citation>
    <scope>NUCLEOTIDE SEQUENCE</scope>
    <source>
        <strain evidence="7">Mahy22</strain>
    </source>
</reference>
<protein>
    <submittedName>
        <fullName evidence="7">3-hydroxyisobutyrate dehydrogenase</fullName>
    </submittedName>
</protein>
<sequence>MKVLWIGTGVMGAPMAKHVRKAGHTVYAYNRTASKAKALEPDLIFCDDIKKIIKDVDIIFTIVGFPQDVKDVYDTILEEANPKTICVDMTTSSPTLAKEIYKKGTAKDLYILDAPVTGGDLGAINGNLSIMVGGDIDTYKKVLPLFQVMGKTVTYMGQAGSGMYAKLVNQTVIAGNIIGIAEGLTLAKSKNLDLDSMLNVIVGGSASSWQAQFNGRKMIDKDYKPGFFIKHYLKDLKLAMDEKENLDLKVLETVTKAYQVLSDKGFNEKGTQAIIEYYIQKMM</sequence>
<dbReference type="PIRSF" id="PIRSF000103">
    <property type="entry name" value="HIBADH"/>
    <property type="match status" value="1"/>
</dbReference>
<dbReference type="EMBL" id="AP024412">
    <property type="protein sequence ID" value="BCR35615.1"/>
    <property type="molecule type" value="Genomic_DNA"/>
</dbReference>
<organism evidence="7 8">
    <name type="scientific">Mariniplasma anaerobium</name>
    <dbReference type="NCBI Taxonomy" id="2735436"/>
    <lineage>
        <taxon>Bacteria</taxon>
        <taxon>Bacillati</taxon>
        <taxon>Mycoplasmatota</taxon>
        <taxon>Mollicutes</taxon>
        <taxon>Acholeplasmatales</taxon>
        <taxon>Acholeplasmataceae</taxon>
        <taxon>Mariniplasma</taxon>
    </lineage>
</organism>